<dbReference type="OrthoDB" id="9795345at2"/>
<dbReference type="EMBL" id="AP019860">
    <property type="protein sequence ID" value="BBM86116.1"/>
    <property type="molecule type" value="Genomic_DNA"/>
</dbReference>
<name>A0A5S9IR58_UABAM</name>
<dbReference type="KEGG" id="uam:UABAM_04502"/>
<keyword evidence="3" id="KW-1185">Reference proteome</keyword>
<dbReference type="Pfam" id="PF05597">
    <property type="entry name" value="Phasin"/>
    <property type="match status" value="1"/>
</dbReference>
<evidence type="ECO:0000313" key="3">
    <source>
        <dbReference type="Proteomes" id="UP000326354"/>
    </source>
</evidence>
<evidence type="ECO:0000313" key="2">
    <source>
        <dbReference type="EMBL" id="BBM86116.1"/>
    </source>
</evidence>
<dbReference type="AlphaFoldDB" id="A0A5S9IR58"/>
<feature type="domain" description="PHA accumulation regulator DNA-binding N-terminal" evidence="1">
    <location>
        <begin position="3"/>
        <end position="62"/>
    </location>
</feature>
<proteinExistence type="predicted"/>
<dbReference type="Pfam" id="PF07879">
    <property type="entry name" value="PHB_acc_N"/>
    <property type="match status" value="1"/>
</dbReference>
<dbReference type="RefSeq" id="WP_151970192.1">
    <property type="nucleotide sequence ID" value="NZ_AP019860.1"/>
</dbReference>
<dbReference type="InterPro" id="IPR012909">
    <property type="entry name" value="PHA_DNA-bd_N"/>
</dbReference>
<organism evidence="2 3">
    <name type="scientific">Uabimicrobium amorphum</name>
    <dbReference type="NCBI Taxonomy" id="2596890"/>
    <lineage>
        <taxon>Bacteria</taxon>
        <taxon>Pseudomonadati</taxon>
        <taxon>Planctomycetota</taxon>
        <taxon>Candidatus Uabimicrobiia</taxon>
        <taxon>Candidatus Uabimicrobiales</taxon>
        <taxon>Candidatus Uabimicrobiaceae</taxon>
        <taxon>Candidatus Uabimicrobium</taxon>
    </lineage>
</organism>
<dbReference type="InterPro" id="IPR008769">
    <property type="entry name" value="PhaF_PhaI"/>
</dbReference>
<reference evidence="2 3" key="1">
    <citation type="submission" date="2019-08" db="EMBL/GenBank/DDBJ databases">
        <title>Complete genome sequence of Candidatus Uab amorphum.</title>
        <authorList>
            <person name="Shiratori T."/>
            <person name="Suzuki S."/>
            <person name="Kakizawa Y."/>
            <person name="Ishida K."/>
        </authorList>
    </citation>
    <scope>NUCLEOTIDE SEQUENCE [LARGE SCALE GENOMIC DNA]</scope>
    <source>
        <strain evidence="2 3">SRT547</strain>
    </source>
</reference>
<dbReference type="Proteomes" id="UP000326354">
    <property type="component" value="Chromosome"/>
</dbReference>
<evidence type="ECO:0000259" key="1">
    <source>
        <dbReference type="Pfam" id="PF07879"/>
    </source>
</evidence>
<accession>A0A5S9IR58</accession>
<gene>
    <name evidence="2" type="ORF">UABAM_04502</name>
</gene>
<protein>
    <submittedName>
        <fullName evidence="2">Pesticidal protein Cry15Aa</fullName>
    </submittedName>
</protein>
<sequence length="189" mass="21589">MRLIKRYANRKLYDTIDKKYVTLENIEALIKQGESVSILDNDSNQDITTGVLSQIIAEQAKKENQFSPSLFTQIIRKGKGNMYSYASKIVQSIGETTYFIEEEVRGKVKQLVSSGEITQEEGDALQQDLTNNAPSTIEKLEKHLELLYSTVLNKLNIPEKSEVKRLRKTIDRLEAKVKEIENSYDKEGL</sequence>